<feature type="region of interest" description="Disordered" evidence="1">
    <location>
        <begin position="1"/>
        <end position="34"/>
    </location>
</feature>
<name>A0A4U6TY96_SETVI</name>
<evidence type="ECO:0000256" key="1">
    <source>
        <dbReference type="SAM" id="MobiDB-lite"/>
    </source>
</evidence>
<evidence type="ECO:0000313" key="3">
    <source>
        <dbReference type="Proteomes" id="UP000298652"/>
    </source>
</evidence>
<protein>
    <submittedName>
        <fullName evidence="2">Uncharacterized protein</fullName>
    </submittedName>
</protein>
<sequence>MTPARSARVPGQQVARTLGADREMLMDVRPAPTG</sequence>
<dbReference type="Gramene" id="TKW05849">
    <property type="protein sequence ID" value="TKW05849"/>
    <property type="gene ID" value="SEVIR_7G203250v2"/>
</dbReference>
<reference evidence="2" key="1">
    <citation type="submission" date="2019-03" db="EMBL/GenBank/DDBJ databases">
        <title>WGS assembly of Setaria viridis.</title>
        <authorList>
            <person name="Huang P."/>
            <person name="Jenkins J."/>
            <person name="Grimwood J."/>
            <person name="Barry K."/>
            <person name="Healey A."/>
            <person name="Mamidi S."/>
            <person name="Sreedasyam A."/>
            <person name="Shu S."/>
            <person name="Feldman M."/>
            <person name="Wu J."/>
            <person name="Yu Y."/>
            <person name="Chen C."/>
            <person name="Johnson J."/>
            <person name="Rokhsar D."/>
            <person name="Baxter I."/>
            <person name="Schmutz J."/>
            <person name="Brutnell T."/>
            <person name="Kellogg E."/>
        </authorList>
    </citation>
    <scope>NUCLEOTIDE SEQUENCE [LARGE SCALE GENOMIC DNA]</scope>
</reference>
<proteinExistence type="predicted"/>
<dbReference type="Proteomes" id="UP000298652">
    <property type="component" value="Chromosome 7"/>
</dbReference>
<dbReference type="EMBL" id="CM016558">
    <property type="protein sequence ID" value="TKW05849.1"/>
    <property type="molecule type" value="Genomic_DNA"/>
</dbReference>
<organism evidence="2 3">
    <name type="scientific">Setaria viridis</name>
    <name type="common">Green bristlegrass</name>
    <name type="synonym">Setaria italica subsp. viridis</name>
    <dbReference type="NCBI Taxonomy" id="4556"/>
    <lineage>
        <taxon>Eukaryota</taxon>
        <taxon>Viridiplantae</taxon>
        <taxon>Streptophyta</taxon>
        <taxon>Embryophyta</taxon>
        <taxon>Tracheophyta</taxon>
        <taxon>Spermatophyta</taxon>
        <taxon>Magnoliopsida</taxon>
        <taxon>Liliopsida</taxon>
        <taxon>Poales</taxon>
        <taxon>Poaceae</taxon>
        <taxon>PACMAD clade</taxon>
        <taxon>Panicoideae</taxon>
        <taxon>Panicodae</taxon>
        <taxon>Paniceae</taxon>
        <taxon>Cenchrinae</taxon>
        <taxon>Setaria</taxon>
    </lineage>
</organism>
<keyword evidence="3" id="KW-1185">Reference proteome</keyword>
<evidence type="ECO:0000313" key="2">
    <source>
        <dbReference type="EMBL" id="TKW05849.1"/>
    </source>
</evidence>
<dbReference type="AlphaFoldDB" id="A0A4U6TY96"/>
<accession>A0A4U6TY96</accession>
<gene>
    <name evidence="2" type="ORF">SEVIR_7G203250v2</name>
</gene>